<protein>
    <recommendedName>
        <fullName evidence="3">CRISPR-associated protein Csh1</fullName>
    </recommendedName>
</protein>
<sequence length="598" mass="69870">MFKELLQEFMNHQVQDTKFDVDTIVIQNYKLKPGLYFRIRENNETDCYFVKKSTAPDNDPLVEWFKEADFASTLIEMNKPIDPKKQIHSNNIYTLFCKHDVFIGERGINPDLMEHIDRYFDALPKIKDKKSEEILATAGYQPLNTETVEECKTKFLNVLDAIKDMIIQYDIKDNSYVKLFLDVSLEKYQYESGRYLLPRIFNSNNYNIMMDEQVIGLSNANMGMNAKKPYLEHKTTQFKVPYRITAEDGVLLHKFFLWLNGLELEGKTLYTGYIPVGVHLPGLFAVAKDIKVRSSAMYVNLDRGINVTIDDYDFLPRFNNSMDKPIRFKDYFESSNYPSQKLNKLNEVETHINLYLYGGHLIRNYYTERVKVTDNLSRELAVQIVTSRDAMHDWLRKGNEVPIRSCVDKVSMGVLLARLQNLEYVSALAQMLNVRLALLNYFNKEENDMGYVMEETYLSLKDKVLSKNKNEHIACQNSLEFYIAAGQILYYYFSLSEAQKMHYDVFLRGIVSAKNIQTIKDEHYKYLHKYSYAIDYNNQRFNNMLSIVTSYAPENEESIDRDALLYGFAANNIIYFKDDDKSKQDNNEVKPDENEGGK</sequence>
<keyword evidence="2" id="KW-1185">Reference proteome</keyword>
<name>A0ABT1Y711_9FIRM</name>
<evidence type="ECO:0008006" key="3">
    <source>
        <dbReference type="Google" id="ProtNLM"/>
    </source>
</evidence>
<proteinExistence type="predicted"/>
<dbReference type="EMBL" id="JANPWE010000009">
    <property type="protein sequence ID" value="MCR6546677.1"/>
    <property type="molecule type" value="Genomic_DNA"/>
</dbReference>
<comment type="caution">
    <text evidence="1">The sequence shown here is derived from an EMBL/GenBank/DDBJ whole genome shotgun (WGS) entry which is preliminary data.</text>
</comment>
<accession>A0ABT1Y711</accession>
<dbReference type="RefSeq" id="WP_089610920.1">
    <property type="nucleotide sequence ID" value="NZ_CP022121.1"/>
</dbReference>
<gene>
    <name evidence="1" type="ORF">NVS47_14335</name>
</gene>
<organism evidence="1 2">
    <name type="scientific">Dehalobacterium formicoaceticum</name>
    <dbReference type="NCBI Taxonomy" id="51515"/>
    <lineage>
        <taxon>Bacteria</taxon>
        <taxon>Bacillati</taxon>
        <taxon>Bacillota</taxon>
        <taxon>Clostridia</taxon>
        <taxon>Eubacteriales</taxon>
        <taxon>Peptococcaceae</taxon>
        <taxon>Dehalobacterium</taxon>
    </lineage>
</organism>
<evidence type="ECO:0000313" key="1">
    <source>
        <dbReference type="EMBL" id="MCR6546677.1"/>
    </source>
</evidence>
<evidence type="ECO:0000313" key="2">
    <source>
        <dbReference type="Proteomes" id="UP001524944"/>
    </source>
</evidence>
<reference evidence="1 2" key="1">
    <citation type="submission" date="2022-08" db="EMBL/GenBank/DDBJ databases">
        <title>Proteogenomics of the novel Dehalobacterium formicoaceticum strain EZ94 highlights a key role of methyltransferases during anaerobic dichloromethane degradation.</title>
        <authorList>
            <person name="Wasmund K."/>
        </authorList>
    </citation>
    <scope>NUCLEOTIDE SEQUENCE [LARGE SCALE GENOMIC DNA]</scope>
    <source>
        <strain evidence="1 2">EZ94</strain>
    </source>
</reference>
<dbReference type="Proteomes" id="UP001524944">
    <property type="component" value="Unassembled WGS sequence"/>
</dbReference>